<gene>
    <name evidence="2" type="primary">fliD</name>
    <name evidence="2" type="ORF">WMO37_08600</name>
</gene>
<dbReference type="EMBL" id="JBBMFS010000006">
    <property type="protein sequence ID" value="MEQ2555061.1"/>
    <property type="molecule type" value="Genomic_DNA"/>
</dbReference>
<comment type="caution">
    <text evidence="2">The sequence shown here is derived from an EMBL/GenBank/DDBJ whole genome shotgun (WGS) entry which is preliminary data.</text>
</comment>
<organism evidence="2 3">
    <name type="scientific">Lachnospira intestinalis</name>
    <dbReference type="NCBI Taxonomy" id="3133158"/>
    <lineage>
        <taxon>Bacteria</taxon>
        <taxon>Bacillati</taxon>
        <taxon>Bacillota</taxon>
        <taxon>Clostridia</taxon>
        <taxon>Lachnospirales</taxon>
        <taxon>Lachnospiraceae</taxon>
        <taxon>Lachnospira</taxon>
    </lineage>
</organism>
<evidence type="ECO:0000313" key="2">
    <source>
        <dbReference type="EMBL" id="MEQ2555061.1"/>
    </source>
</evidence>
<accession>A0ABV1H5U0</accession>
<keyword evidence="3" id="KW-1185">Reference proteome</keyword>
<reference evidence="2" key="1">
    <citation type="submission" date="2024-03" db="EMBL/GenBank/DDBJ databases">
        <title>Human intestinal bacterial collection.</title>
        <authorList>
            <person name="Pauvert C."/>
            <person name="Hitch T.C.A."/>
            <person name="Clavel T."/>
        </authorList>
    </citation>
    <scope>NUCLEOTIDE SEQUENCE [LARGE SCALE GENOMIC DNA]</scope>
    <source>
        <strain evidence="2">CLA-AA-H89B</strain>
    </source>
</reference>
<feature type="region of interest" description="Disordered" evidence="1">
    <location>
        <begin position="63"/>
        <end position="86"/>
    </location>
</feature>
<keyword evidence="2" id="KW-0969">Cilium</keyword>
<evidence type="ECO:0000256" key="1">
    <source>
        <dbReference type="SAM" id="MobiDB-lite"/>
    </source>
</evidence>
<dbReference type="Proteomes" id="UP001546774">
    <property type="component" value="Unassembled WGS sequence"/>
</dbReference>
<keyword evidence="2" id="KW-0282">Flagellum</keyword>
<name>A0ABV1H5U0_9FIRM</name>
<proteinExistence type="predicted"/>
<evidence type="ECO:0000313" key="3">
    <source>
        <dbReference type="Proteomes" id="UP001546774"/>
    </source>
</evidence>
<sequence>MSSISFYNSESINMLLSSGSTTRKSNSIFGSQGYAFSGIDLSTLSSIRNGSYHKLLKSYYEKEDNDGTTADRTNKKDTTADTASQKLNGAAVRDKAADVVDSVSDLKKTALWEKKSVTDKEGNTTKEYDTDAIYKAVSDFVSNYNSLVEKTGKSDDNSVLRNASSMVSYTKANQSLLKSIGITIGSDNKLSVDAEKFKQSDMAVVKSTFTGSSSFGQTVSRSASSLYSSAVSQIAKLDSATTYSSTGSYSYVTSATYNKYL</sequence>
<protein>
    <submittedName>
        <fullName evidence="2">Flagellar filament capping protein FliD</fullName>
    </submittedName>
</protein>
<keyword evidence="2" id="KW-0966">Cell projection</keyword>